<name>A0A2A9MPY5_BESBE</name>
<feature type="region of interest" description="Disordered" evidence="1">
    <location>
        <begin position="1833"/>
        <end position="1852"/>
    </location>
</feature>
<feature type="compositionally biased region" description="Low complexity" evidence="1">
    <location>
        <begin position="1467"/>
        <end position="1478"/>
    </location>
</feature>
<feature type="compositionally biased region" description="Basic and acidic residues" evidence="1">
    <location>
        <begin position="475"/>
        <end position="487"/>
    </location>
</feature>
<feature type="compositionally biased region" description="Basic and acidic residues" evidence="1">
    <location>
        <begin position="833"/>
        <end position="848"/>
    </location>
</feature>
<feature type="region of interest" description="Disordered" evidence="1">
    <location>
        <begin position="2148"/>
        <end position="2221"/>
    </location>
</feature>
<reference evidence="2 3" key="1">
    <citation type="submission" date="2017-09" db="EMBL/GenBank/DDBJ databases">
        <title>Genome sequencing of Besnoitia besnoiti strain Bb-Ger1.</title>
        <authorList>
            <person name="Schares G."/>
            <person name="Venepally P."/>
            <person name="Lorenzi H.A."/>
        </authorList>
    </citation>
    <scope>NUCLEOTIDE SEQUENCE [LARGE SCALE GENOMIC DNA]</scope>
    <source>
        <strain evidence="2 3">Bb-Ger1</strain>
    </source>
</reference>
<feature type="compositionally biased region" description="Basic and acidic residues" evidence="1">
    <location>
        <begin position="1441"/>
        <end position="1450"/>
    </location>
</feature>
<dbReference type="KEGG" id="bbes:BESB_003110"/>
<feature type="region of interest" description="Disordered" evidence="1">
    <location>
        <begin position="889"/>
        <end position="934"/>
    </location>
</feature>
<feature type="region of interest" description="Disordered" evidence="1">
    <location>
        <begin position="531"/>
        <end position="596"/>
    </location>
</feature>
<feature type="compositionally biased region" description="Low complexity" evidence="1">
    <location>
        <begin position="667"/>
        <end position="687"/>
    </location>
</feature>
<feature type="compositionally biased region" description="Basic and acidic residues" evidence="1">
    <location>
        <begin position="623"/>
        <end position="634"/>
    </location>
</feature>
<feature type="compositionally biased region" description="Basic and acidic residues" evidence="1">
    <location>
        <begin position="689"/>
        <end position="712"/>
    </location>
</feature>
<feature type="region of interest" description="Disordered" evidence="1">
    <location>
        <begin position="1032"/>
        <end position="1081"/>
    </location>
</feature>
<feature type="compositionally biased region" description="Low complexity" evidence="1">
    <location>
        <begin position="412"/>
        <end position="427"/>
    </location>
</feature>
<feature type="compositionally biased region" description="Low complexity" evidence="1">
    <location>
        <begin position="1058"/>
        <end position="1067"/>
    </location>
</feature>
<feature type="compositionally biased region" description="Basic and acidic residues" evidence="1">
    <location>
        <begin position="281"/>
        <end position="290"/>
    </location>
</feature>
<gene>
    <name evidence="2" type="ORF">BESB_003110</name>
</gene>
<dbReference type="GeneID" id="40305374"/>
<feature type="compositionally biased region" description="Acidic residues" evidence="1">
    <location>
        <begin position="767"/>
        <end position="777"/>
    </location>
</feature>
<feature type="compositionally biased region" description="Basic and acidic residues" evidence="1">
    <location>
        <begin position="1222"/>
        <end position="1231"/>
    </location>
</feature>
<feature type="compositionally biased region" description="Basic and acidic residues" evidence="1">
    <location>
        <begin position="570"/>
        <end position="593"/>
    </location>
</feature>
<feature type="region of interest" description="Disordered" evidence="1">
    <location>
        <begin position="1197"/>
        <end position="1284"/>
    </location>
</feature>
<evidence type="ECO:0000313" key="2">
    <source>
        <dbReference type="EMBL" id="PFH37970.1"/>
    </source>
</evidence>
<proteinExistence type="predicted"/>
<dbReference type="RefSeq" id="XP_029221979.1">
    <property type="nucleotide sequence ID" value="XM_029359066.1"/>
</dbReference>
<protein>
    <submittedName>
        <fullName evidence="2">Uncharacterized protein</fullName>
    </submittedName>
</protein>
<feature type="region of interest" description="Disordered" evidence="1">
    <location>
        <begin position="406"/>
        <end position="427"/>
    </location>
</feature>
<dbReference type="EMBL" id="NWUJ01000001">
    <property type="protein sequence ID" value="PFH37970.1"/>
    <property type="molecule type" value="Genomic_DNA"/>
</dbReference>
<dbReference type="Proteomes" id="UP000224006">
    <property type="component" value="Chromosome I"/>
</dbReference>
<feature type="compositionally biased region" description="Low complexity" evidence="1">
    <location>
        <begin position="2159"/>
        <end position="2177"/>
    </location>
</feature>
<feature type="compositionally biased region" description="Basic and acidic residues" evidence="1">
    <location>
        <begin position="238"/>
        <end position="265"/>
    </location>
</feature>
<feature type="compositionally biased region" description="Polar residues" evidence="1">
    <location>
        <begin position="636"/>
        <end position="646"/>
    </location>
</feature>
<accession>A0A2A9MPY5</accession>
<feature type="compositionally biased region" description="Basic and acidic residues" evidence="1">
    <location>
        <begin position="2069"/>
        <end position="2078"/>
    </location>
</feature>
<feature type="region of interest" description="Disordered" evidence="1">
    <location>
        <begin position="1441"/>
        <end position="1495"/>
    </location>
</feature>
<sequence length="2252" mass="235607">MATQGFHYLCRHPNVFRVPTRDEPLLTHPFPPELLDPAEPQNLSETCAAYSCPPAPLSAGAPPRRASYASSYRVTGVAFHHTEDLFAVALRVTSPAASASAASSADRVSAGTAAAASSASVVLAAPGSSGLSAISSAETGDEHASTPRPEVSAANQQPTAFSAALRAEANPQGCVSPRGADVPTAEAAPEAPRAQEGGETLPERRQIESARRGEERRGIEAAAAEGEASCDEASAQTRDAEKWTEAEGGREPHSSDHREPPRTEGEGGGAEKQGRQPSAGERPRSPDRRQPQSVIADDFSVSVASHEDAEGDNELLHKAPLEEPPESQVSLRNNSPSPRSLCASLNSSRAASEPVSVPPDSGSLVSPCVTAPAPAVSDNLPPSSASYACASTAVAAAPDLGDASLSASQAPRAAGDSGAPDSSAPASSRSSFTVLVLCDSVTRSAITSWRLPCARRMAAAAAGAGGAAAPARGGSEARTREPIDASPHEPGGACHLAFTPDGGHLAVTDEAYESLFVFRLPVPCLLLHPPVGSRRGDCEGTRTGARPRGAPRDSARDEASVKLVAALRFESQRGEGSEEAEAGARESSPRHGSDNTPLHARIAWLFPFSGARQGRARSPIESAHAEPKANRDSRGSLPSSFQTSRALTAPPSERRSATPAPPPSQPAPAAERNGVSARAAEAGAQSALRIEDDGRSKQATTRENHSPGREGDAAAASPEDGLGEEAGSLFGDKPLIAGDRNEAIEGRSVGKQFGDPGAQGDNRGSENDEEAGEEDAATDAHELQRTRSRKRQREGDGAARPCRGAFLQVLWVQEAVNEGRDARHEAGNLQQGRRTEEVKRQDSQGPDDREGEGDLTDKHENSRRASGSWSCACCGHSSGTRRMHGAWREIDSLSEKPNERKKRRFDADRPGRPTSSPQPVDGEEPEDRRVFPQVGSSVPANVRIAKGASSHGFREEAAISPRSAVSQLSNAARPEPAFSPALSFATADDSSSCTSAALPSATVVVAAATPGEPPLLIAFCSRCGAIRPLGEARGRPVASSAGGGALEPRRAGSPPPSAEEAAASPPAGGAPGDGGGAAEALPAPQIENSHLSSVTSVIFVPPPSQSQPQPQSLTASPSCPSVASSGCSAGALSRLPSPPFQLLAWPALVARRVPGPAPLAVELRQNAAANRVAYRTLIHWMRALVSVRALIADAQGAAPSPAASPPTSPPVKKQATAASGKEAAHSEHDRTPLCASPSHKRKPASLAGTPKKAKGDKLLSEGSAGDRDRRDDDTADCEAQSGAHTKKIGARNLRLCSSREASFFRTLLAQAAAPVGLPSEQMVKEMMGTALYSWFARAFVVDFEKAFPLQARALRDPDMRIVAGDRPSPRGESAAMTQAEDSISSLRAVADLSHWWWSVAHTHDDFLHICDAHTGAVLTQIDLLMGGSGFASFATAPSDTGHDRLGHAETPRQPALSTSAQGDARCAASSSAASQQSAGRTEKTARRPPRKPSLTWTYQLQQTGSARGALSLDCKRVAVSQDRSCVAALTWAMDGLAVLELSVCELVAAPPSSGGAPAVSSPSREHPASSAAASWAWRASPGLPSPSASGGLYPHRPLSHAPEAALRDSERSQAESQAADASPQTHLDALGRGVRVRRQNWIPLFRGATLAFTDERIPSRQLVLAQSAKMGGRIFVLDWDSLFFQPSPSDPLPPAFARARLVHALLVAPPGSAKRSRQSAFESHSDANAAGARATKKKASRHATAEAKQRSAGRLAALAAHPATLAILETPERRGVKEVFTLPRHSAFCCMLEVCPSRHPAQAVAFSSPVSVSSSLASCSSLSRAALSLAAAEAPPATQGQQPRLSAVSPQGRKEDSPLLLFRVEGGQCGGVPVVSQYSIFQQLLSFHEKQELSGEDLDGTTSFFFRQFAREVSHVSWLKAEDAILRSRTHFRLTLPSPLALRPRGTRAASDAPSTAFRLLETDTARSQDTADSTPKVALLPICSPLLMAPQFTTPFTAPSADSGLPPSPSPSASSSAAWTRWRSRRACLRRWEHAVWTAADRRRSGQARDDAYPQHSCADFFPEAKDAHSDLRRPAEEAAPAPPADYDVTAPESPEECVGGGGSTARGQQGASDGRATDDKKASSSFDATTASLEELVDALWETQEVCTPQSDPGSVSAPALAPSSFRSASARPASQGRAGFYSADEGPATLEAGRVDAPAPRRATTGGEGGTASREGKLPRMRENAATVHRLGPAVLDQWLQQITSAELC</sequence>
<dbReference type="VEuPathDB" id="ToxoDB:BESB_003110"/>
<organism evidence="2 3">
    <name type="scientific">Besnoitia besnoiti</name>
    <name type="common">Apicomplexan protozoan</name>
    <dbReference type="NCBI Taxonomy" id="94643"/>
    <lineage>
        <taxon>Eukaryota</taxon>
        <taxon>Sar</taxon>
        <taxon>Alveolata</taxon>
        <taxon>Apicomplexa</taxon>
        <taxon>Conoidasida</taxon>
        <taxon>Coccidia</taxon>
        <taxon>Eucoccidiorida</taxon>
        <taxon>Eimeriorina</taxon>
        <taxon>Sarcocystidae</taxon>
        <taxon>Besnoitia</taxon>
    </lineage>
</organism>
<feature type="compositionally biased region" description="Basic and acidic residues" evidence="1">
    <location>
        <begin position="550"/>
        <end position="560"/>
    </location>
</feature>
<feature type="region of interest" description="Disordered" evidence="1">
    <location>
        <begin position="2069"/>
        <end position="2129"/>
    </location>
</feature>
<feature type="region of interest" description="Disordered" evidence="1">
    <location>
        <begin position="465"/>
        <end position="488"/>
    </location>
</feature>
<keyword evidence="3" id="KW-1185">Reference proteome</keyword>
<feature type="region of interest" description="Disordered" evidence="1">
    <location>
        <begin position="1713"/>
        <end position="1752"/>
    </location>
</feature>
<feature type="region of interest" description="Disordered" evidence="1">
    <location>
        <begin position="821"/>
        <end position="871"/>
    </location>
</feature>
<feature type="region of interest" description="Disordered" evidence="1">
    <location>
        <begin position="130"/>
        <end position="382"/>
    </location>
</feature>
<feature type="compositionally biased region" description="Low complexity" evidence="1">
    <location>
        <begin position="220"/>
        <end position="235"/>
    </location>
</feature>
<feature type="compositionally biased region" description="Basic and acidic residues" evidence="1">
    <location>
        <begin position="889"/>
        <end position="898"/>
    </location>
</feature>
<evidence type="ECO:0000313" key="3">
    <source>
        <dbReference type="Proteomes" id="UP000224006"/>
    </source>
</evidence>
<evidence type="ECO:0000256" key="1">
    <source>
        <dbReference type="SAM" id="MobiDB-lite"/>
    </source>
</evidence>
<feature type="compositionally biased region" description="Basic and acidic residues" evidence="1">
    <location>
        <begin position="1253"/>
        <end position="1272"/>
    </location>
</feature>
<feature type="region of interest" description="Disordered" evidence="1">
    <location>
        <begin position="1098"/>
        <end position="1117"/>
    </location>
</feature>
<feature type="region of interest" description="Disordered" evidence="1">
    <location>
        <begin position="1999"/>
        <end position="2018"/>
    </location>
</feature>
<feature type="compositionally biased region" description="Basic and acidic residues" evidence="1">
    <location>
        <begin position="201"/>
        <end position="219"/>
    </location>
</feature>
<dbReference type="OrthoDB" id="333249at2759"/>
<feature type="region of interest" description="Disordered" evidence="1">
    <location>
        <begin position="615"/>
        <end position="804"/>
    </location>
</feature>
<feature type="compositionally biased region" description="Low complexity" evidence="1">
    <location>
        <begin position="465"/>
        <end position="474"/>
    </location>
</feature>
<feature type="compositionally biased region" description="Low complexity" evidence="1">
    <location>
        <begin position="180"/>
        <end position="195"/>
    </location>
</feature>
<comment type="caution">
    <text evidence="2">The sequence shown here is derived from an EMBL/GenBank/DDBJ whole genome shotgun (WGS) entry which is preliminary data.</text>
</comment>
<feature type="region of interest" description="Disordered" evidence="1">
    <location>
        <begin position="1586"/>
        <end position="1627"/>
    </location>
</feature>
<feature type="compositionally biased region" description="Polar residues" evidence="1">
    <location>
        <begin position="327"/>
        <end position="350"/>
    </location>
</feature>